<evidence type="ECO:0000313" key="2">
    <source>
        <dbReference type="EMBL" id="KHL01896.1"/>
    </source>
</evidence>
<gene>
    <name evidence="2" type="ORF">LK10_14090</name>
</gene>
<comment type="caution">
    <text evidence="2">The sequence shown here is derived from an EMBL/GenBank/DDBJ whole genome shotgun (WGS) entry which is preliminary data.</text>
</comment>
<protein>
    <submittedName>
        <fullName evidence="2">Uncharacterized protein</fullName>
    </submittedName>
</protein>
<keyword evidence="1" id="KW-0812">Transmembrane</keyword>
<evidence type="ECO:0000256" key="1">
    <source>
        <dbReference type="SAM" id="Phobius"/>
    </source>
</evidence>
<proteinExistence type="predicted"/>
<dbReference type="AlphaFoldDB" id="A0A0B2AJ92"/>
<evidence type="ECO:0000313" key="3">
    <source>
        <dbReference type="Proteomes" id="UP000030982"/>
    </source>
</evidence>
<dbReference type="RefSeq" id="WP_043124890.1">
    <property type="nucleotide sequence ID" value="NZ_JTDL01000136.1"/>
</dbReference>
<dbReference type="EMBL" id="JTDL01000136">
    <property type="protein sequence ID" value="KHL01896.1"/>
    <property type="molecule type" value="Genomic_DNA"/>
</dbReference>
<keyword evidence="1" id="KW-0472">Membrane</keyword>
<keyword evidence="3" id="KW-1185">Reference proteome</keyword>
<keyword evidence="1" id="KW-1133">Transmembrane helix</keyword>
<organism evidence="2 3">
    <name type="scientific">Sinomonas humi</name>
    <dbReference type="NCBI Taxonomy" id="1338436"/>
    <lineage>
        <taxon>Bacteria</taxon>
        <taxon>Bacillati</taxon>
        <taxon>Actinomycetota</taxon>
        <taxon>Actinomycetes</taxon>
        <taxon>Micrococcales</taxon>
        <taxon>Micrococcaceae</taxon>
        <taxon>Sinomonas</taxon>
    </lineage>
</organism>
<name>A0A0B2AJ92_9MICC</name>
<sequence length="79" mass="7969">MSNRVLGQQPGYPQGPSTATIVWGAILVIASVLLAAARLGWLALDPRSAVVSLIVLAGLGLLIGGALAAVRGGRRSGRP</sequence>
<feature type="transmembrane region" description="Helical" evidence="1">
    <location>
        <begin position="50"/>
        <end position="70"/>
    </location>
</feature>
<feature type="transmembrane region" description="Helical" evidence="1">
    <location>
        <begin position="21"/>
        <end position="44"/>
    </location>
</feature>
<accession>A0A0B2AJ92</accession>
<reference evidence="2 3" key="1">
    <citation type="submission" date="2014-09" db="EMBL/GenBank/DDBJ databases">
        <title>Genome sequence of Sinomonas sp. MUSC 117.</title>
        <authorList>
            <person name="Lee L.-H."/>
        </authorList>
    </citation>
    <scope>NUCLEOTIDE SEQUENCE [LARGE SCALE GENOMIC DNA]</scope>
    <source>
        <strain evidence="2 3">MUSC 117</strain>
    </source>
</reference>
<dbReference type="Proteomes" id="UP000030982">
    <property type="component" value="Unassembled WGS sequence"/>
</dbReference>